<organism evidence="3 4">
    <name type="scientific">Halomicrobium mukohataei</name>
    <dbReference type="NCBI Taxonomy" id="57705"/>
    <lineage>
        <taxon>Archaea</taxon>
        <taxon>Methanobacteriati</taxon>
        <taxon>Methanobacteriota</taxon>
        <taxon>Stenosarchaea group</taxon>
        <taxon>Halobacteria</taxon>
        <taxon>Halobacteriales</taxon>
        <taxon>Haloarculaceae</taxon>
        <taxon>Halomicrobium</taxon>
    </lineage>
</organism>
<evidence type="ECO:0000313" key="4">
    <source>
        <dbReference type="Proteomes" id="UP000608662"/>
    </source>
</evidence>
<proteinExistence type="predicted"/>
<feature type="transmembrane region" description="Helical" evidence="2">
    <location>
        <begin position="95"/>
        <end position="114"/>
    </location>
</feature>
<protein>
    <recommendedName>
        <fullName evidence="5">DUF456 domain-containing protein</fullName>
    </recommendedName>
</protein>
<keyword evidence="2" id="KW-0472">Membrane</keyword>
<dbReference type="EMBL" id="WOYG01000001">
    <property type="protein sequence ID" value="NLV09700.1"/>
    <property type="molecule type" value="Genomic_DNA"/>
</dbReference>
<feature type="transmembrane region" description="Helical" evidence="2">
    <location>
        <begin position="69"/>
        <end position="89"/>
    </location>
</feature>
<dbReference type="GeneID" id="94362492"/>
<sequence length="180" mass="17668">MSERTDDLTIDEEAVDEVGVGETDASVGATEDFAGLDDGFDTATDFETDTDTADETTAGGGLRGRVGDAVSPVSFALQLAGALVGTFVVGGALPLGPLSGVVGVLAVLFVLGVVSTDARYVEAGTAGALVGVLTTVLGSITLSVVSGGLVPVAGGVAGGLAALVGHYAGRDLRDGLTRDL</sequence>
<feature type="region of interest" description="Disordered" evidence="1">
    <location>
        <begin position="1"/>
        <end position="22"/>
    </location>
</feature>
<keyword evidence="2" id="KW-0812">Transmembrane</keyword>
<evidence type="ECO:0000256" key="2">
    <source>
        <dbReference type="SAM" id="Phobius"/>
    </source>
</evidence>
<name>A0A847UDX1_9EURY</name>
<dbReference type="Proteomes" id="UP000608662">
    <property type="component" value="Unassembled WGS sequence"/>
</dbReference>
<dbReference type="AlphaFoldDB" id="A0A847UDX1"/>
<reference evidence="3" key="1">
    <citation type="submission" date="2019-12" db="EMBL/GenBank/DDBJ databases">
        <title>Whole-genome sequence of Halomicrobium mukohataei pws1.</title>
        <authorList>
            <person name="Verma D.K."/>
            <person name="Gopal K."/>
            <person name="Prasad E.S."/>
        </authorList>
    </citation>
    <scope>NUCLEOTIDE SEQUENCE</scope>
    <source>
        <strain evidence="3">Pws1</strain>
    </source>
</reference>
<gene>
    <name evidence="3" type="ORF">GOC74_07130</name>
</gene>
<evidence type="ECO:0000313" key="3">
    <source>
        <dbReference type="EMBL" id="NLV09700.1"/>
    </source>
</evidence>
<feature type="transmembrane region" description="Helical" evidence="2">
    <location>
        <begin position="151"/>
        <end position="169"/>
    </location>
</feature>
<accession>A0A847UDX1</accession>
<keyword evidence="2" id="KW-1133">Transmembrane helix</keyword>
<evidence type="ECO:0000256" key="1">
    <source>
        <dbReference type="SAM" id="MobiDB-lite"/>
    </source>
</evidence>
<evidence type="ECO:0008006" key="5">
    <source>
        <dbReference type="Google" id="ProtNLM"/>
    </source>
</evidence>
<feature type="transmembrane region" description="Helical" evidence="2">
    <location>
        <begin position="126"/>
        <end position="145"/>
    </location>
</feature>
<dbReference type="RefSeq" id="WP_170093507.1">
    <property type="nucleotide sequence ID" value="NZ_WOYG01000001.1"/>
</dbReference>
<comment type="caution">
    <text evidence="3">The sequence shown here is derived from an EMBL/GenBank/DDBJ whole genome shotgun (WGS) entry which is preliminary data.</text>
</comment>